<sequence>MFCSICGERNITDAIKSKDFNRGIDNNAFSYYRCLCCHSYFLYPTPHNISFYYHGAYPAYKHTSNKSNQVDLESDKLRLIKKYKKRGKLIEVGPAAGAFMRVASEADFKVTGIEMDESCCKYISQSMGLNVVNSSSPARELRLQEDVDVCVAFHVIEHLECLPEFLEAASSSLSRKGILVLSSPNPESLSFRVFKKYWVHLDAPRHLSLVSIVALDSLMGRYGMVRIGLHQNDRVGCLISAAGWKDSLVNICRGTKPPFRWIARLGPVLSFLMLPFDRISGLGGSYTAIYSFKSSQKDLVGQ</sequence>
<dbReference type="InterPro" id="IPR029063">
    <property type="entry name" value="SAM-dependent_MTases_sf"/>
</dbReference>
<evidence type="ECO:0000313" key="2">
    <source>
        <dbReference type="Proteomes" id="UP000503312"/>
    </source>
</evidence>
<dbReference type="Gene3D" id="3.40.50.150">
    <property type="entry name" value="Vaccinia Virus protein VP39"/>
    <property type="match status" value="1"/>
</dbReference>
<evidence type="ECO:0000313" key="1">
    <source>
        <dbReference type="EMBL" id="QKM64046.1"/>
    </source>
</evidence>
<dbReference type="AlphaFoldDB" id="A0A6M9Q1V2"/>
<evidence type="ECO:0008006" key="3">
    <source>
        <dbReference type="Google" id="ProtNLM"/>
    </source>
</evidence>
<dbReference type="RefSeq" id="WP_173955090.1">
    <property type="nucleotide sequence ID" value="NZ_CP028942.1"/>
</dbReference>
<dbReference type="CDD" id="cd02440">
    <property type="entry name" value="AdoMet_MTases"/>
    <property type="match status" value="1"/>
</dbReference>
<dbReference type="PANTHER" id="PTHR43861:SF6">
    <property type="entry name" value="METHYLTRANSFERASE TYPE 11"/>
    <property type="match status" value="1"/>
</dbReference>
<accession>A0A6M9Q1V2</accession>
<protein>
    <recommendedName>
        <fullName evidence="3">Class I SAM-dependent methyltransferase</fullName>
    </recommendedName>
</protein>
<dbReference type="Pfam" id="PF13489">
    <property type="entry name" value="Methyltransf_23"/>
    <property type="match status" value="1"/>
</dbReference>
<keyword evidence="2" id="KW-1185">Reference proteome</keyword>
<dbReference type="EMBL" id="CP028942">
    <property type="protein sequence ID" value="QKM64046.1"/>
    <property type="molecule type" value="Genomic_DNA"/>
</dbReference>
<gene>
    <name evidence="1" type="ORF">DCO17_01655</name>
</gene>
<organism evidence="1 2">
    <name type="scientific">Polynucleobacter tropicus</name>
    <dbReference type="NCBI Taxonomy" id="1743174"/>
    <lineage>
        <taxon>Bacteria</taxon>
        <taxon>Pseudomonadati</taxon>
        <taxon>Pseudomonadota</taxon>
        <taxon>Betaproteobacteria</taxon>
        <taxon>Burkholderiales</taxon>
        <taxon>Burkholderiaceae</taxon>
        <taxon>Polynucleobacter</taxon>
    </lineage>
</organism>
<dbReference type="SUPFAM" id="SSF53335">
    <property type="entry name" value="S-adenosyl-L-methionine-dependent methyltransferases"/>
    <property type="match status" value="1"/>
</dbReference>
<proteinExistence type="predicted"/>
<reference evidence="1 2" key="1">
    <citation type="submission" date="2018-04" db="EMBL/GenBank/DDBJ databases">
        <title>Polynucleobacter sp. UH21B genome.</title>
        <authorList>
            <person name="Hahn M.W."/>
        </authorList>
    </citation>
    <scope>NUCLEOTIDE SEQUENCE [LARGE SCALE GENOMIC DNA]</scope>
    <source>
        <strain evidence="1 2">MWH-UH21B</strain>
    </source>
</reference>
<name>A0A6M9Q1V2_9BURK</name>
<dbReference type="KEGG" id="ptrp:DCO17_01655"/>
<dbReference type="Proteomes" id="UP000503312">
    <property type="component" value="Chromosome"/>
</dbReference>
<dbReference type="PANTHER" id="PTHR43861">
    <property type="entry name" value="TRANS-ACONITATE 2-METHYLTRANSFERASE-RELATED"/>
    <property type="match status" value="1"/>
</dbReference>